<dbReference type="PANTHER" id="PTHR46316:SF9">
    <property type="entry name" value="SNF1-RELATED PROTEIN KINASE REGULATORY SUBUNIT BETA-1"/>
    <property type="match status" value="1"/>
</dbReference>
<name>A0AAN7JF21_QUERU</name>
<dbReference type="AlphaFoldDB" id="A0AAN7JF21"/>
<feature type="compositionally biased region" description="Low complexity" evidence="2">
    <location>
        <begin position="47"/>
        <end position="63"/>
    </location>
</feature>
<dbReference type="InterPro" id="IPR014756">
    <property type="entry name" value="Ig_E-set"/>
</dbReference>
<dbReference type="Proteomes" id="UP001324115">
    <property type="component" value="Unassembled WGS sequence"/>
</dbReference>
<reference evidence="4 5" key="1">
    <citation type="journal article" date="2023" name="G3 (Bethesda)">
        <title>A haplotype-resolved chromosome-scale genome for Quercus rubra L. provides insights into the genetics of adaptive traits for red oak species.</title>
        <authorList>
            <person name="Kapoor B."/>
            <person name="Jenkins J."/>
            <person name="Schmutz J."/>
            <person name="Zhebentyayeva T."/>
            <person name="Kuelheim C."/>
            <person name="Coggeshall M."/>
            <person name="Heim C."/>
            <person name="Lasky J.R."/>
            <person name="Leites L."/>
            <person name="Islam-Faridi N."/>
            <person name="Romero-Severson J."/>
            <person name="DeLeo V.L."/>
            <person name="Lucas S.M."/>
            <person name="Lazic D."/>
            <person name="Gailing O."/>
            <person name="Carlson J."/>
            <person name="Staton M."/>
        </authorList>
    </citation>
    <scope>NUCLEOTIDE SEQUENCE [LARGE SCALE GENOMIC DNA]</scope>
    <source>
        <strain evidence="4">Pseudo-F2</strain>
    </source>
</reference>
<dbReference type="SMART" id="SM01010">
    <property type="entry name" value="AMPKBI"/>
    <property type="match status" value="1"/>
</dbReference>
<dbReference type="InterPro" id="IPR006828">
    <property type="entry name" value="ASC_dom"/>
</dbReference>
<dbReference type="Gene3D" id="2.60.40.10">
    <property type="entry name" value="Immunoglobulins"/>
    <property type="match status" value="1"/>
</dbReference>
<protein>
    <recommendedName>
        <fullName evidence="3">Association with the SNF1 complex (ASC) domain-containing protein</fullName>
    </recommendedName>
</protein>
<gene>
    <name evidence="4" type="ORF">RGQ29_001857</name>
</gene>
<evidence type="ECO:0000256" key="1">
    <source>
        <dbReference type="ARBA" id="ARBA00010926"/>
    </source>
</evidence>
<dbReference type="CDD" id="cd02859">
    <property type="entry name" value="E_set_AMPKbeta_like_N"/>
    <property type="match status" value="1"/>
</dbReference>
<feature type="region of interest" description="Disordered" evidence="2">
    <location>
        <begin position="1"/>
        <end position="78"/>
    </location>
</feature>
<dbReference type="GO" id="GO:0009507">
    <property type="term" value="C:chloroplast"/>
    <property type="evidence" value="ECO:0007669"/>
    <property type="project" value="UniProtKB-ARBA"/>
</dbReference>
<sequence length="317" mass="35004">MGNANGREEGGNGIEEDESLSLTGTARSNGEMGLSYNHAQVPGRVASSESMGNINNNNSNSNNTPPHSPGRSPSPLLFAPQLPVAPLQRGDGSPFFNNIWQNESQGVVDQPPERAIPSMITWNYGGNNVAVEGSWDNWASRKMLQRSGKDHSILLVLPIGIYHYRFIVDGEWRYNPDLDFAPDEMGHVCNLLHVHDNVPENLESVAEFEAPPSPDYSYSQALPTEEDFAKEPVAVPPQLHLTVLGMENSEEASSSKPQHVVLNHLFIEKGWASQSVVALGLTHRYQSKYVTVVLYKPLISRTLISSICFWNLFPLCK</sequence>
<dbReference type="InterPro" id="IPR043554">
    <property type="entry name" value="KINB"/>
</dbReference>
<dbReference type="InterPro" id="IPR032640">
    <property type="entry name" value="AMPK1_CBM"/>
</dbReference>
<proteinExistence type="inferred from homology"/>
<accession>A0AAN7JF21</accession>
<comment type="caution">
    <text evidence="4">The sequence shown here is derived from an EMBL/GenBank/DDBJ whole genome shotgun (WGS) entry which is preliminary data.</text>
</comment>
<dbReference type="InterPro" id="IPR013783">
    <property type="entry name" value="Ig-like_fold"/>
</dbReference>
<evidence type="ECO:0000313" key="4">
    <source>
        <dbReference type="EMBL" id="KAK4608215.1"/>
    </source>
</evidence>
<dbReference type="SUPFAM" id="SSF81296">
    <property type="entry name" value="E set domains"/>
    <property type="match status" value="1"/>
</dbReference>
<dbReference type="EMBL" id="JAXUIC010000001">
    <property type="protein sequence ID" value="KAK4608215.1"/>
    <property type="molecule type" value="Genomic_DNA"/>
</dbReference>
<feature type="compositionally biased region" description="Basic and acidic residues" evidence="2">
    <location>
        <begin position="1"/>
        <end position="10"/>
    </location>
</feature>
<dbReference type="PANTHER" id="PTHR46316">
    <property type="entry name" value="SNF1-RELATED PROTEIN KINASE REGULATORY SUBUNIT BETA-1"/>
    <property type="match status" value="1"/>
</dbReference>
<dbReference type="SUPFAM" id="SSF160219">
    <property type="entry name" value="AMPKBI-like"/>
    <property type="match status" value="1"/>
</dbReference>
<organism evidence="4 5">
    <name type="scientific">Quercus rubra</name>
    <name type="common">Northern red oak</name>
    <name type="synonym">Quercus borealis</name>
    <dbReference type="NCBI Taxonomy" id="3512"/>
    <lineage>
        <taxon>Eukaryota</taxon>
        <taxon>Viridiplantae</taxon>
        <taxon>Streptophyta</taxon>
        <taxon>Embryophyta</taxon>
        <taxon>Tracheophyta</taxon>
        <taxon>Spermatophyta</taxon>
        <taxon>Magnoliopsida</taxon>
        <taxon>eudicotyledons</taxon>
        <taxon>Gunneridae</taxon>
        <taxon>Pentapetalae</taxon>
        <taxon>rosids</taxon>
        <taxon>fabids</taxon>
        <taxon>Fagales</taxon>
        <taxon>Fagaceae</taxon>
        <taxon>Quercus</taxon>
    </lineage>
</organism>
<keyword evidence="5" id="KW-1185">Reference proteome</keyword>
<feature type="domain" description="Association with the SNF1 complex (ASC)" evidence="3">
    <location>
        <begin position="211"/>
        <end position="298"/>
    </location>
</feature>
<evidence type="ECO:0000259" key="3">
    <source>
        <dbReference type="SMART" id="SM01010"/>
    </source>
</evidence>
<evidence type="ECO:0000256" key="2">
    <source>
        <dbReference type="SAM" id="MobiDB-lite"/>
    </source>
</evidence>
<evidence type="ECO:0000313" key="5">
    <source>
        <dbReference type="Proteomes" id="UP001324115"/>
    </source>
</evidence>
<dbReference type="InterPro" id="IPR037256">
    <property type="entry name" value="ASC_dom_sf"/>
</dbReference>
<comment type="similarity">
    <text evidence="1">Belongs to the 5'-AMP-activated protein kinase beta subunit family.</text>
</comment>
<dbReference type="Pfam" id="PF16561">
    <property type="entry name" value="AMPK1_CBM"/>
    <property type="match status" value="1"/>
</dbReference>
<dbReference type="Gene3D" id="6.20.250.60">
    <property type="match status" value="1"/>
</dbReference>
<dbReference type="Pfam" id="PF04739">
    <property type="entry name" value="AMPKBI"/>
    <property type="match status" value="1"/>
</dbReference>